<evidence type="ECO:0000313" key="1">
    <source>
        <dbReference type="EMBL" id="VDL87180.1"/>
    </source>
</evidence>
<protein>
    <submittedName>
        <fullName evidence="3">Endo/exonuclease/phosphatase domain-containing protein</fullName>
    </submittedName>
</protein>
<reference evidence="3" key="1">
    <citation type="submission" date="2016-06" db="UniProtKB">
        <authorList>
            <consortium name="WormBaseParasite"/>
        </authorList>
    </citation>
    <scope>IDENTIFICATION</scope>
</reference>
<proteinExistence type="predicted"/>
<sequence>SCNLECSFPFRKSEEQPIVTEDGASCSGTGALQGGHHHTQRNPILRVRPTGGVTSSNEAKKIFYEDLHARLAIVPKLDKLIVLGDFTVHIGTHHAICREVLGPHDFNDFDDNSLLLLRFCAVQQLILTNPFFSLPIFTRRPGCTSVRDTGTCCIRSSSRAIRRPAYHLHFSNELANCLATLPVASEDFSMENRWCQLRDTIQSISLDIICRERRQDQG</sequence>
<dbReference type="WBParaSite" id="SSLN_0000126001-mRNA-1">
    <property type="protein sequence ID" value="SSLN_0000126001-mRNA-1"/>
    <property type="gene ID" value="SSLN_0000126001"/>
</dbReference>
<dbReference type="EMBL" id="UYSU01001918">
    <property type="protein sequence ID" value="VDL87180.1"/>
    <property type="molecule type" value="Genomic_DNA"/>
</dbReference>
<dbReference type="OrthoDB" id="6627613at2759"/>
<evidence type="ECO:0000313" key="2">
    <source>
        <dbReference type="Proteomes" id="UP000275846"/>
    </source>
</evidence>
<accession>A0A183SAG3</accession>
<keyword evidence="2" id="KW-1185">Reference proteome</keyword>
<name>A0A183SAG3_SCHSO</name>
<reference evidence="1 2" key="2">
    <citation type="submission" date="2018-11" db="EMBL/GenBank/DDBJ databases">
        <authorList>
            <consortium name="Pathogen Informatics"/>
        </authorList>
    </citation>
    <scope>NUCLEOTIDE SEQUENCE [LARGE SCALE GENOMIC DNA]</scope>
    <source>
        <strain evidence="1 2">NST_G2</strain>
    </source>
</reference>
<gene>
    <name evidence="1" type="ORF">SSLN_LOCUS1211</name>
</gene>
<organism evidence="3">
    <name type="scientific">Schistocephalus solidus</name>
    <name type="common">Tapeworm</name>
    <dbReference type="NCBI Taxonomy" id="70667"/>
    <lineage>
        <taxon>Eukaryota</taxon>
        <taxon>Metazoa</taxon>
        <taxon>Spiralia</taxon>
        <taxon>Lophotrochozoa</taxon>
        <taxon>Platyhelminthes</taxon>
        <taxon>Cestoda</taxon>
        <taxon>Eucestoda</taxon>
        <taxon>Diphyllobothriidea</taxon>
        <taxon>Diphyllobothriidae</taxon>
        <taxon>Schistocephalus</taxon>
    </lineage>
</organism>
<dbReference type="AlphaFoldDB" id="A0A183SAG3"/>
<dbReference type="Proteomes" id="UP000275846">
    <property type="component" value="Unassembled WGS sequence"/>
</dbReference>
<evidence type="ECO:0000313" key="3">
    <source>
        <dbReference type="WBParaSite" id="SSLN_0000126001-mRNA-1"/>
    </source>
</evidence>